<name>A0A7J7JIQ2_BUGNE</name>
<evidence type="ECO:0000256" key="1">
    <source>
        <dbReference type="SAM" id="MobiDB-lite"/>
    </source>
</evidence>
<sequence length="289" mass="31712">MEGQYNLRSPAVKRLMREAQELSNPTEQYFAQPLEDNLFEWHFTIRGPSDSDFDGGIYHGRIILPPDYPMKPPSIMFLTTNGRFECFTKICLSISKHHPESWQPSWSIRTALLAIIGFMPSPGHGAIGSLDYTPAERQQLAKKSRTYRCEICGNVCDKILPLTSKSDDSKQEMMDLAAQLSMVGEKEKISRQQRELGDCVATAPSTPSASPLSNTADLRQRINSNISAEPGQDSSAPSTAPSETATVAASSLDSTTTAGPGSAPAAPSPRFQKLMGRFHNLLVSHSHWS</sequence>
<dbReference type="InterPro" id="IPR016135">
    <property type="entry name" value="UBQ-conjugating_enzyme/RWD"/>
</dbReference>
<organism evidence="3 4">
    <name type="scientific">Bugula neritina</name>
    <name type="common">Brown bryozoan</name>
    <name type="synonym">Sertularia neritina</name>
    <dbReference type="NCBI Taxonomy" id="10212"/>
    <lineage>
        <taxon>Eukaryota</taxon>
        <taxon>Metazoa</taxon>
        <taxon>Spiralia</taxon>
        <taxon>Lophotrochozoa</taxon>
        <taxon>Bryozoa</taxon>
        <taxon>Gymnolaemata</taxon>
        <taxon>Cheilostomatida</taxon>
        <taxon>Flustrina</taxon>
        <taxon>Buguloidea</taxon>
        <taxon>Bugulidae</taxon>
        <taxon>Bugula</taxon>
    </lineage>
</organism>
<evidence type="ECO:0000313" key="3">
    <source>
        <dbReference type="EMBL" id="KAF6025248.1"/>
    </source>
</evidence>
<dbReference type="InterPro" id="IPR050113">
    <property type="entry name" value="Ub_conjugating_enzyme"/>
</dbReference>
<dbReference type="SUPFAM" id="SSF54495">
    <property type="entry name" value="UBC-like"/>
    <property type="match status" value="1"/>
</dbReference>
<feature type="domain" description="UBC core" evidence="2">
    <location>
        <begin position="10"/>
        <end position="160"/>
    </location>
</feature>
<reference evidence="3" key="1">
    <citation type="submission" date="2020-06" db="EMBL/GenBank/DDBJ databases">
        <title>Draft genome of Bugula neritina, a colonial animal packing powerful symbionts and potential medicines.</title>
        <authorList>
            <person name="Rayko M."/>
        </authorList>
    </citation>
    <scope>NUCLEOTIDE SEQUENCE [LARGE SCALE GENOMIC DNA]</scope>
    <source>
        <strain evidence="3">Kwan_BN1</strain>
    </source>
</reference>
<dbReference type="OrthoDB" id="1158011at2759"/>
<feature type="region of interest" description="Disordered" evidence="1">
    <location>
        <begin position="249"/>
        <end position="268"/>
    </location>
</feature>
<dbReference type="Proteomes" id="UP000593567">
    <property type="component" value="Unassembled WGS sequence"/>
</dbReference>
<keyword evidence="4" id="KW-1185">Reference proteome</keyword>
<dbReference type="PANTHER" id="PTHR24067">
    <property type="entry name" value="UBIQUITIN-CONJUGATING ENZYME E2"/>
    <property type="match status" value="1"/>
</dbReference>
<comment type="caution">
    <text evidence="3">The sequence shown here is derived from an EMBL/GenBank/DDBJ whole genome shotgun (WGS) entry which is preliminary data.</text>
</comment>
<protein>
    <submittedName>
        <fullName evidence="3">UBE2J1</fullName>
    </submittedName>
</protein>
<gene>
    <name evidence="3" type="ORF">EB796_016458</name>
</gene>
<dbReference type="AlphaFoldDB" id="A0A7J7JIQ2"/>
<evidence type="ECO:0000313" key="4">
    <source>
        <dbReference type="Proteomes" id="UP000593567"/>
    </source>
</evidence>
<accession>A0A7J7JIQ2</accession>
<dbReference type="PROSITE" id="PS50127">
    <property type="entry name" value="UBC_2"/>
    <property type="match status" value="1"/>
</dbReference>
<evidence type="ECO:0000259" key="2">
    <source>
        <dbReference type="PROSITE" id="PS50127"/>
    </source>
</evidence>
<dbReference type="CDD" id="cd23799">
    <property type="entry name" value="UBCc_UBE2J"/>
    <property type="match status" value="1"/>
</dbReference>
<dbReference type="FunFam" id="3.10.110.10:FF:000086">
    <property type="entry name" value="Ubiquitin-conjugating enzyme E2 J1"/>
    <property type="match status" value="1"/>
</dbReference>
<dbReference type="EMBL" id="VXIV02002481">
    <property type="protein sequence ID" value="KAF6025248.1"/>
    <property type="molecule type" value="Genomic_DNA"/>
</dbReference>
<dbReference type="Pfam" id="PF00179">
    <property type="entry name" value="UQ_con"/>
    <property type="match status" value="1"/>
</dbReference>
<dbReference type="Gene3D" id="3.10.110.10">
    <property type="entry name" value="Ubiquitin Conjugating Enzyme"/>
    <property type="match status" value="1"/>
</dbReference>
<proteinExistence type="predicted"/>
<dbReference type="SMART" id="SM00212">
    <property type="entry name" value="UBCc"/>
    <property type="match status" value="1"/>
</dbReference>
<dbReference type="InterPro" id="IPR000608">
    <property type="entry name" value="UBC"/>
</dbReference>